<evidence type="ECO:0000313" key="11">
    <source>
        <dbReference type="EMBL" id="MDF1585092.1"/>
    </source>
</evidence>
<evidence type="ECO:0000256" key="9">
    <source>
        <dbReference type="ARBA" id="ARBA00045724"/>
    </source>
</evidence>
<dbReference type="PANTHER" id="PTHR37323">
    <property type="entry name" value="GCN5-RELATED N-ACETYLTRANSFERASE"/>
    <property type="match status" value="1"/>
</dbReference>
<dbReference type="GO" id="GO:0043810">
    <property type="term" value="F:ornithine-acyl [acyl carrier protein] N-acyltransferase activity"/>
    <property type="evidence" value="ECO:0007669"/>
    <property type="project" value="UniProtKB-EC"/>
</dbReference>
<evidence type="ECO:0000256" key="3">
    <source>
        <dbReference type="ARBA" id="ARBA00022679"/>
    </source>
</evidence>
<dbReference type="InterPro" id="IPR016181">
    <property type="entry name" value="Acyl_CoA_acyltransferase"/>
</dbReference>
<comment type="caution">
    <text evidence="11">The sequence shown here is derived from an EMBL/GenBank/DDBJ whole genome shotgun (WGS) entry which is preliminary data.</text>
</comment>
<dbReference type="InterPro" id="IPR052351">
    <property type="entry name" value="Ornithine_N-alpha-AT"/>
</dbReference>
<evidence type="ECO:0000256" key="10">
    <source>
        <dbReference type="ARBA" id="ARBA00047785"/>
    </source>
</evidence>
<dbReference type="EMBL" id="JARGEQ010000008">
    <property type="protein sequence ID" value="MDF1585092.1"/>
    <property type="molecule type" value="Genomic_DNA"/>
</dbReference>
<comment type="pathway">
    <text evidence="1">Lipid metabolism.</text>
</comment>
<dbReference type="SUPFAM" id="SSF55729">
    <property type="entry name" value="Acyl-CoA N-acyltransferases (Nat)"/>
    <property type="match status" value="1"/>
</dbReference>
<keyword evidence="2" id="KW-0444">Lipid biosynthesis</keyword>
<dbReference type="RefSeq" id="WP_327787503.1">
    <property type="nucleotide sequence ID" value="NZ_JARGEQ010000008.1"/>
</dbReference>
<keyword evidence="3 11" id="KW-0808">Transferase</keyword>
<dbReference type="PANTHER" id="PTHR37323:SF1">
    <property type="entry name" value="L-ORNITHINE N(ALPHA)-ACYLTRANSFERASE"/>
    <property type="match status" value="1"/>
</dbReference>
<evidence type="ECO:0000313" key="12">
    <source>
        <dbReference type="Proteomes" id="UP001301140"/>
    </source>
</evidence>
<keyword evidence="5 11" id="KW-0012">Acyltransferase</keyword>
<dbReference type="AlphaFoldDB" id="A0AAP3V1N4"/>
<keyword evidence="12" id="KW-1185">Reference proteome</keyword>
<dbReference type="Gene3D" id="3.40.630.30">
    <property type="match status" value="1"/>
</dbReference>
<accession>A0AAP3V1N4</accession>
<sequence>MTLIAQVNELELRWAQEARELAAAQALRYQVFYEEMGAVPDAGARLERRDRDAFDAIARHLIVVDRSRSTGGTPAVVGCYRLLRESVARRHGGFYTATEFDLGGLSSEAGEVLELGRSCVHADYRGGAVMQLLWRGIAEYQARHRFGLMIGCASLPGRDVARVARQVRYLHERHLAPLGLRPCARSSRRVAHEPFAAAAYDPSVAFRRLPPLMKGYLRLGAMIGEGAVLDEQFNTIDLCIVLPTDRIEARYRRHYAVQPAREPAFA</sequence>
<evidence type="ECO:0000256" key="4">
    <source>
        <dbReference type="ARBA" id="ARBA00023098"/>
    </source>
</evidence>
<name>A0AAP3V1N4_9PROT</name>
<comment type="catalytic activity">
    <reaction evidence="10">
        <text>a (3R)-hydroxyacyl-[ACP] + L-ornithine = a lyso-ornithine lipid + holo-[ACP] + H(+)</text>
        <dbReference type="Rhea" id="RHEA:20633"/>
        <dbReference type="Rhea" id="RHEA-COMP:9685"/>
        <dbReference type="Rhea" id="RHEA-COMP:9945"/>
        <dbReference type="ChEBI" id="CHEBI:15378"/>
        <dbReference type="ChEBI" id="CHEBI:46911"/>
        <dbReference type="ChEBI" id="CHEBI:64479"/>
        <dbReference type="ChEBI" id="CHEBI:78827"/>
        <dbReference type="ChEBI" id="CHEBI:138482"/>
        <dbReference type="EC" id="2.3.2.30"/>
    </reaction>
    <physiologicalReaction direction="left-to-right" evidence="10">
        <dbReference type="Rhea" id="RHEA:20634"/>
    </physiologicalReaction>
</comment>
<organism evidence="11 12">
    <name type="scientific">Marinimicrococcus flavescens</name>
    <dbReference type="NCBI Taxonomy" id="3031815"/>
    <lineage>
        <taxon>Bacteria</taxon>
        <taxon>Pseudomonadati</taxon>
        <taxon>Pseudomonadota</taxon>
        <taxon>Alphaproteobacteria</taxon>
        <taxon>Geminicoccales</taxon>
        <taxon>Geminicoccaceae</taxon>
        <taxon>Marinimicrococcus</taxon>
    </lineage>
</organism>
<comment type="similarity">
    <text evidence="6">Belongs to the acetyltransferase family. OlsB subfamily.</text>
</comment>
<protein>
    <recommendedName>
        <fullName evidence="8">L-ornithine N(alpha)-acyltransferase</fullName>
        <ecNumber evidence="7">2.3.2.30</ecNumber>
    </recommendedName>
</protein>
<evidence type="ECO:0000256" key="5">
    <source>
        <dbReference type="ARBA" id="ARBA00023315"/>
    </source>
</evidence>
<proteinExistence type="inferred from homology"/>
<evidence type="ECO:0000256" key="6">
    <source>
        <dbReference type="ARBA" id="ARBA00038095"/>
    </source>
</evidence>
<dbReference type="GO" id="GO:0006629">
    <property type="term" value="P:lipid metabolic process"/>
    <property type="evidence" value="ECO:0007669"/>
    <property type="project" value="UniProtKB-KW"/>
</dbReference>
<dbReference type="Pfam" id="PF13444">
    <property type="entry name" value="Acetyltransf_5"/>
    <property type="match status" value="1"/>
</dbReference>
<dbReference type="EC" id="2.3.2.30" evidence="7"/>
<keyword evidence="4" id="KW-0443">Lipid metabolism</keyword>
<dbReference type="Proteomes" id="UP001301140">
    <property type="component" value="Unassembled WGS sequence"/>
</dbReference>
<comment type="function">
    <text evidence="9">Catalyzes the first step in the biosynthesis of ornithine lipids, which are phosphorus-free membrane lipids. Catalyzes the 3-hydroxyacyl-acyl carrier protein-dependent acylation of ornithine to form lyso-ornithine lipid (LOL).</text>
</comment>
<evidence type="ECO:0000256" key="7">
    <source>
        <dbReference type="ARBA" id="ARBA00039058"/>
    </source>
</evidence>
<reference evidence="11 12" key="1">
    <citation type="submission" date="2023-03" db="EMBL/GenBank/DDBJ databases">
        <title>YIM 152171 draft genome.</title>
        <authorList>
            <person name="Yang Z."/>
        </authorList>
    </citation>
    <scope>NUCLEOTIDE SEQUENCE [LARGE SCALE GENOMIC DNA]</scope>
    <source>
        <strain evidence="11 12">YIM 152171</strain>
    </source>
</reference>
<evidence type="ECO:0000256" key="8">
    <source>
        <dbReference type="ARBA" id="ARBA00039866"/>
    </source>
</evidence>
<evidence type="ECO:0000256" key="2">
    <source>
        <dbReference type="ARBA" id="ARBA00022516"/>
    </source>
</evidence>
<gene>
    <name evidence="11" type="ORF">PZ740_01680</name>
</gene>
<evidence type="ECO:0000256" key="1">
    <source>
        <dbReference type="ARBA" id="ARBA00005189"/>
    </source>
</evidence>